<dbReference type="SMART" id="SM00387">
    <property type="entry name" value="HATPase_c"/>
    <property type="match status" value="2"/>
</dbReference>
<dbReference type="InterPro" id="IPR001789">
    <property type="entry name" value="Sig_transdc_resp-reg_receiver"/>
</dbReference>
<dbReference type="GO" id="GO:0005886">
    <property type="term" value="C:plasma membrane"/>
    <property type="evidence" value="ECO:0007669"/>
    <property type="project" value="UniProtKB-ARBA"/>
</dbReference>
<dbReference type="FunFam" id="3.30.565.10:FF:000006">
    <property type="entry name" value="Sensor histidine kinase WalK"/>
    <property type="match status" value="1"/>
</dbReference>
<comment type="catalytic activity">
    <reaction evidence="1">
        <text>ATP + protein L-histidine = ADP + protein N-phospho-L-histidine.</text>
        <dbReference type="EC" id="2.7.13.3"/>
    </reaction>
</comment>
<dbReference type="Pfam" id="PF08448">
    <property type="entry name" value="PAS_4"/>
    <property type="match status" value="1"/>
</dbReference>
<dbReference type="Gene3D" id="1.10.287.130">
    <property type="match status" value="2"/>
</dbReference>
<dbReference type="PROSITE" id="PS50110">
    <property type="entry name" value="RESPONSE_REGULATORY"/>
    <property type="match status" value="1"/>
</dbReference>
<dbReference type="SUPFAM" id="SSF55785">
    <property type="entry name" value="PYP-like sensor domain (PAS domain)"/>
    <property type="match status" value="1"/>
</dbReference>
<evidence type="ECO:0000313" key="9">
    <source>
        <dbReference type="EMBL" id="KTC82738.1"/>
    </source>
</evidence>
<feature type="modified residue" description="4-aspartylphosphate" evidence="6">
    <location>
        <position position="505"/>
    </location>
</feature>
<dbReference type="PROSITE" id="PS50109">
    <property type="entry name" value="HIS_KIN"/>
    <property type="match status" value="2"/>
</dbReference>
<dbReference type="PANTHER" id="PTHR43547:SF2">
    <property type="entry name" value="HYBRID SIGNAL TRANSDUCTION HISTIDINE KINASE C"/>
    <property type="match status" value="1"/>
</dbReference>
<feature type="domain" description="Histidine kinase" evidence="7">
    <location>
        <begin position="199"/>
        <end position="414"/>
    </location>
</feature>
<accession>A0A378IG32</accession>
<evidence type="ECO:0000313" key="11">
    <source>
        <dbReference type="Proteomes" id="UP000054854"/>
    </source>
</evidence>
<dbReference type="SMART" id="SM00448">
    <property type="entry name" value="REC"/>
    <property type="match status" value="1"/>
</dbReference>
<dbReference type="SMART" id="SM00388">
    <property type="entry name" value="HisKA"/>
    <property type="match status" value="2"/>
</dbReference>
<dbReference type="Proteomes" id="UP000054854">
    <property type="component" value="Unassembled WGS sequence"/>
</dbReference>
<dbReference type="SUPFAM" id="SSF52172">
    <property type="entry name" value="CheY-like"/>
    <property type="match status" value="1"/>
</dbReference>
<dbReference type="CDD" id="cd17574">
    <property type="entry name" value="REC_OmpR"/>
    <property type="match status" value="1"/>
</dbReference>
<evidence type="ECO:0000313" key="12">
    <source>
        <dbReference type="Proteomes" id="UP000255316"/>
    </source>
</evidence>
<dbReference type="SUPFAM" id="SSF55874">
    <property type="entry name" value="ATPase domain of HSP90 chaperone/DNA topoisomerase II/histidine kinase"/>
    <property type="match status" value="2"/>
</dbReference>
<dbReference type="PANTHER" id="PTHR43547">
    <property type="entry name" value="TWO-COMPONENT HISTIDINE KINASE"/>
    <property type="match status" value="1"/>
</dbReference>
<dbReference type="InterPro" id="IPR003661">
    <property type="entry name" value="HisK_dim/P_dom"/>
</dbReference>
<organism evidence="10 12">
    <name type="scientific">Legionella cincinnatiensis</name>
    <dbReference type="NCBI Taxonomy" id="28085"/>
    <lineage>
        <taxon>Bacteria</taxon>
        <taxon>Pseudomonadati</taxon>
        <taxon>Pseudomonadota</taxon>
        <taxon>Gammaproteobacteria</taxon>
        <taxon>Legionellales</taxon>
        <taxon>Legionellaceae</taxon>
        <taxon>Legionella</taxon>
    </lineage>
</organism>
<dbReference type="InterPro" id="IPR036890">
    <property type="entry name" value="HATPase_C_sf"/>
</dbReference>
<evidence type="ECO:0000259" key="8">
    <source>
        <dbReference type="PROSITE" id="PS50110"/>
    </source>
</evidence>
<keyword evidence="5 10" id="KW-0418">Kinase</keyword>
<name>A0A378IG32_9GAMM</name>
<reference evidence="10 12" key="2">
    <citation type="submission" date="2018-06" db="EMBL/GenBank/DDBJ databases">
        <authorList>
            <consortium name="Pathogen Informatics"/>
            <person name="Doyle S."/>
        </authorList>
    </citation>
    <scope>NUCLEOTIDE SEQUENCE [LARGE SCALE GENOMIC DNA]</scope>
    <source>
        <strain evidence="10 12">NCTC12438</strain>
    </source>
</reference>
<proteinExistence type="predicted"/>
<dbReference type="AlphaFoldDB" id="A0A378IG32"/>
<evidence type="ECO:0000256" key="1">
    <source>
        <dbReference type="ARBA" id="ARBA00000085"/>
    </source>
</evidence>
<dbReference type="RefSeq" id="WP_058465898.1">
    <property type="nucleotide sequence ID" value="NZ_CAAAHQ010000035.1"/>
</dbReference>
<dbReference type="EMBL" id="LNXX01000045">
    <property type="protein sequence ID" value="KTC82738.1"/>
    <property type="molecule type" value="Genomic_DNA"/>
</dbReference>
<dbReference type="PRINTS" id="PR00344">
    <property type="entry name" value="BCTRLSENSOR"/>
</dbReference>
<feature type="domain" description="Response regulatory" evidence="8">
    <location>
        <begin position="457"/>
        <end position="572"/>
    </location>
</feature>
<keyword evidence="11" id="KW-1185">Reference proteome</keyword>
<evidence type="ECO:0000256" key="5">
    <source>
        <dbReference type="ARBA" id="ARBA00022777"/>
    </source>
</evidence>
<dbReference type="EC" id="2.7.13.3" evidence="2"/>
<dbReference type="CDD" id="cd00082">
    <property type="entry name" value="HisKA"/>
    <property type="match status" value="2"/>
</dbReference>
<dbReference type="Pfam" id="PF02518">
    <property type="entry name" value="HATPase_c"/>
    <property type="match status" value="2"/>
</dbReference>
<dbReference type="Gene3D" id="3.30.565.10">
    <property type="entry name" value="Histidine kinase-like ATPase, C-terminal domain"/>
    <property type="match status" value="2"/>
</dbReference>
<evidence type="ECO:0000259" key="7">
    <source>
        <dbReference type="PROSITE" id="PS50109"/>
    </source>
</evidence>
<evidence type="ECO:0000313" key="10">
    <source>
        <dbReference type="EMBL" id="STX34169.1"/>
    </source>
</evidence>
<evidence type="ECO:0000256" key="6">
    <source>
        <dbReference type="PROSITE-ProRule" id="PRU00169"/>
    </source>
</evidence>
<dbReference type="GO" id="GO:0000155">
    <property type="term" value="F:phosphorelay sensor kinase activity"/>
    <property type="evidence" value="ECO:0007669"/>
    <property type="project" value="InterPro"/>
</dbReference>
<dbReference type="Proteomes" id="UP000255316">
    <property type="component" value="Unassembled WGS sequence"/>
</dbReference>
<dbReference type="InterPro" id="IPR004358">
    <property type="entry name" value="Sig_transdc_His_kin-like_C"/>
</dbReference>
<dbReference type="SUPFAM" id="SSF47384">
    <property type="entry name" value="Homodimeric domain of signal transducing histidine kinase"/>
    <property type="match status" value="2"/>
</dbReference>
<evidence type="ECO:0000256" key="4">
    <source>
        <dbReference type="ARBA" id="ARBA00022679"/>
    </source>
</evidence>
<dbReference type="Gene3D" id="3.30.450.20">
    <property type="entry name" value="PAS domain"/>
    <property type="match status" value="1"/>
</dbReference>
<dbReference type="InterPro" id="IPR036097">
    <property type="entry name" value="HisK_dim/P_sf"/>
</dbReference>
<evidence type="ECO:0000256" key="2">
    <source>
        <dbReference type="ARBA" id="ARBA00012438"/>
    </source>
</evidence>
<dbReference type="EMBL" id="UGNX01000001">
    <property type="protein sequence ID" value="STX34169.1"/>
    <property type="molecule type" value="Genomic_DNA"/>
</dbReference>
<gene>
    <name evidence="10" type="primary">luxQ</name>
    <name evidence="9" type="ORF">Lcin_2767</name>
    <name evidence="10" type="ORF">NCTC12438_00762</name>
</gene>
<dbReference type="InterPro" id="IPR035965">
    <property type="entry name" value="PAS-like_dom_sf"/>
</dbReference>
<keyword evidence="4 10" id="KW-0808">Transferase</keyword>
<dbReference type="OrthoDB" id="9768069at2"/>
<dbReference type="Gene3D" id="3.40.50.2300">
    <property type="match status" value="1"/>
</dbReference>
<dbReference type="InterPro" id="IPR003594">
    <property type="entry name" value="HATPase_dom"/>
</dbReference>
<keyword evidence="3 6" id="KW-0597">Phosphoprotein</keyword>
<reference evidence="9 11" key="1">
    <citation type="submission" date="2015-11" db="EMBL/GenBank/DDBJ databases">
        <title>Genomic analysis of 38 Legionella species identifies large and diverse effector repertoires.</title>
        <authorList>
            <person name="Burstein D."/>
            <person name="Amaro F."/>
            <person name="Zusman T."/>
            <person name="Lifshitz Z."/>
            <person name="Cohen O."/>
            <person name="Gilbert J.A."/>
            <person name="Pupko T."/>
            <person name="Shuman H.A."/>
            <person name="Segal G."/>
        </authorList>
    </citation>
    <scope>NUCLEOTIDE SEQUENCE [LARGE SCALE GENOMIC DNA]</scope>
    <source>
        <strain evidence="9 11">CDC#72-OH-14</strain>
    </source>
</reference>
<sequence length="806" mass="92457">MENTKREIDFKVIFESIPGLYLILDKNFTIIAASNNYLRSTMVTREQIIGKNIFKAFPDNPEDPYATGVNNLRASLNRVLKNKTYDTMAIQKYDIRRPKEKGGGYEERYWSPINLPVLDTHNQIKYIIHRVEDVTEYIQLKKSRSEQLKTMEELRTRAGEMEVEIYQRAQEIQTVNKQLQEVNSHLALLDQMKTQFFANISHELRTPLMLILGPIDTLLRDKPLNASQTKKLQLVKENALLLSKHVNDLLDIAKFDAAKLKINYYNIDFVRLIKKVLSLFEADIEAKELRVSCELPKKLFMQIDGEKIERIILNLLSNSIKFNPIHGEINLKLHKKKNHAEFSIEDNGPGIPSKFKEAIFERFFQMEESLYHSAGTGLGLAIVKDFVELHKGTINVQKSKLGGALFVIQIPLKAPENQLVHHKQPPLGMLEIPHYANKQQKTKVLQTKGVENANSPLVLIVEDNLAMNEFLCEILSNDYRIIYAQDGKEGLNKAIELLPHVIISDIMMPKMNGIEMVHAIRQHPSLLSTPIMIVTAKADDDLRVRILQEGAQDYMTKPFSARELKARIANLVLVKNAEDELERFVYLASHDLKSPLPAIEHLVSWIEEDTENQLTPQSRKYLSFLRKRAYRMSNLLDGLLKYAQAGGMHSKIETINFPELVSKVAHRVDTTNDFDIHCDRCTFPIKAEKTPLHEVLYELIDNSVKHHHLHKGHIKVGVIEKKGYYEFFVADDGPGIDHAYQDRIFQLFQTLQPRDIFESSGVGLSIAKKIVETQGSSIWVESAKNHGAVFHFTWPKQIENLKSIEK</sequence>
<dbReference type="Pfam" id="PF00072">
    <property type="entry name" value="Response_reg"/>
    <property type="match status" value="1"/>
</dbReference>
<dbReference type="InterPro" id="IPR013656">
    <property type="entry name" value="PAS_4"/>
</dbReference>
<dbReference type="InterPro" id="IPR005467">
    <property type="entry name" value="His_kinase_dom"/>
</dbReference>
<protein>
    <recommendedName>
        <fullName evidence="2">histidine kinase</fullName>
        <ecNumber evidence="2">2.7.13.3</ecNumber>
    </recommendedName>
</protein>
<feature type="domain" description="Histidine kinase" evidence="7">
    <location>
        <begin position="587"/>
        <end position="798"/>
    </location>
</feature>
<evidence type="ECO:0000256" key="3">
    <source>
        <dbReference type="ARBA" id="ARBA00022553"/>
    </source>
</evidence>
<dbReference type="Pfam" id="PF00512">
    <property type="entry name" value="HisKA"/>
    <property type="match status" value="2"/>
</dbReference>
<dbReference type="InterPro" id="IPR011006">
    <property type="entry name" value="CheY-like_superfamily"/>
</dbReference>
<dbReference type="STRING" id="28085.Lcin_2767"/>